<proteinExistence type="predicted"/>
<evidence type="ECO:0000313" key="1">
    <source>
        <dbReference type="EMBL" id="CAK9072463.1"/>
    </source>
</evidence>
<evidence type="ECO:0000313" key="2">
    <source>
        <dbReference type="Proteomes" id="UP001642464"/>
    </source>
</evidence>
<name>A0ABP0P8T4_9DINO</name>
<accession>A0ABP0P8T4</accession>
<dbReference type="Proteomes" id="UP001642464">
    <property type="component" value="Unassembled WGS sequence"/>
</dbReference>
<comment type="caution">
    <text evidence="1">The sequence shown here is derived from an EMBL/GenBank/DDBJ whole genome shotgun (WGS) entry which is preliminary data.</text>
</comment>
<organism evidence="1 2">
    <name type="scientific">Durusdinium trenchii</name>
    <dbReference type="NCBI Taxonomy" id="1381693"/>
    <lineage>
        <taxon>Eukaryota</taxon>
        <taxon>Sar</taxon>
        <taxon>Alveolata</taxon>
        <taxon>Dinophyceae</taxon>
        <taxon>Suessiales</taxon>
        <taxon>Symbiodiniaceae</taxon>
        <taxon>Durusdinium</taxon>
    </lineage>
</organism>
<sequence>MRLEAKIQGVPLADHLCVRCGAVRQQRHLADEVFFDVQKPPVPLELRVFRRSGGISKAALDECRGEDGLYKVHLRSKDGHSMSVTFRTRKWSEDKKVPTSEEEAAAEAYLQKHSLPQFVKKVFDQLLTQQPKDPYQFMRLLWADAARAEQTSSLNARPASELKVQEDTAVEMPITPGQEVHQTRCRDPQRLRSKARETLSKSYLNGSLAKSLNKLFAKKDVANQLPEDGEVAASKGCSLQELRLKAKEALSKSYLNQSLGTSLQKLSASKPAAFGRLLDQVAKPSLGPESSVLQRSLALKALQETSMIRRAFIRKAVSDASVRRKAKAGLIKAFQNGRLQLGLGR</sequence>
<reference evidence="1 2" key="1">
    <citation type="submission" date="2024-02" db="EMBL/GenBank/DDBJ databases">
        <authorList>
            <person name="Chen Y."/>
            <person name="Shah S."/>
            <person name="Dougan E. K."/>
            <person name="Thang M."/>
            <person name="Chan C."/>
        </authorList>
    </citation>
    <scope>NUCLEOTIDE SEQUENCE [LARGE SCALE GENOMIC DNA]</scope>
</reference>
<protein>
    <submittedName>
        <fullName evidence="1">Uncharacterized protein</fullName>
    </submittedName>
</protein>
<gene>
    <name evidence="1" type="ORF">SCF082_LOCUS35630</name>
</gene>
<dbReference type="Gene3D" id="1.20.890.10">
    <property type="entry name" value="cAMP-dependent protein kinase regulatory subunit, dimerization-anchoring domain"/>
    <property type="match status" value="1"/>
</dbReference>
<dbReference type="EMBL" id="CAXAMM010034224">
    <property type="protein sequence ID" value="CAK9072463.1"/>
    <property type="molecule type" value="Genomic_DNA"/>
</dbReference>
<keyword evidence="2" id="KW-1185">Reference proteome</keyword>
<dbReference type="SUPFAM" id="SSF47391">
    <property type="entry name" value="Dimerization-anchoring domain of cAMP-dependent PK regulatory subunit"/>
    <property type="match status" value="1"/>
</dbReference>